<sequence length="146" mass="16579">MPLEPQPLPVLTPYQMIGGEPAVRALVDRFYQLMDELPEAWGVRRMHAEDLSGSAEKLFLFLSGWLGGPNLYVERFGPPFLRARHLPFSIGAAERDQWMLCMRQALEEIVSDAEARDHLLRAFTGLADHMRNRVEAPVPTRADQPL</sequence>
<dbReference type="RefSeq" id="WP_136347054.1">
    <property type="nucleotide sequence ID" value="NZ_SSOC01000002.1"/>
</dbReference>
<name>A0A4S4B1S1_9RHOO</name>
<dbReference type="AlphaFoldDB" id="A0A4S4B1S1"/>
<dbReference type="PANTHER" id="PTHR47366:SF1">
    <property type="entry name" value="TWO-ON-TWO HEMOGLOBIN-3"/>
    <property type="match status" value="1"/>
</dbReference>
<evidence type="ECO:0000256" key="1">
    <source>
        <dbReference type="ARBA" id="ARBA00001971"/>
    </source>
</evidence>
<keyword evidence="2" id="KW-0813">Transport</keyword>
<protein>
    <submittedName>
        <fullName evidence="7">Globin</fullName>
    </submittedName>
</protein>
<dbReference type="Pfam" id="PF01152">
    <property type="entry name" value="Bac_globin"/>
    <property type="match status" value="1"/>
</dbReference>
<dbReference type="CDD" id="cd14773">
    <property type="entry name" value="TrHb2_PhHbO-like_O"/>
    <property type="match status" value="1"/>
</dbReference>
<dbReference type="Gene3D" id="1.10.490.10">
    <property type="entry name" value="Globins"/>
    <property type="match status" value="1"/>
</dbReference>
<evidence type="ECO:0000256" key="4">
    <source>
        <dbReference type="ARBA" id="ARBA00022723"/>
    </source>
</evidence>
<evidence type="ECO:0000256" key="5">
    <source>
        <dbReference type="ARBA" id="ARBA00023004"/>
    </source>
</evidence>
<dbReference type="SUPFAM" id="SSF46458">
    <property type="entry name" value="Globin-like"/>
    <property type="match status" value="1"/>
</dbReference>
<dbReference type="InterPro" id="IPR001486">
    <property type="entry name" value="Hemoglobin_trunc"/>
</dbReference>
<dbReference type="EMBL" id="SSOC01000002">
    <property type="protein sequence ID" value="THF66105.1"/>
    <property type="molecule type" value="Genomic_DNA"/>
</dbReference>
<evidence type="ECO:0000256" key="3">
    <source>
        <dbReference type="ARBA" id="ARBA00022617"/>
    </source>
</evidence>
<evidence type="ECO:0000313" key="7">
    <source>
        <dbReference type="EMBL" id="THF66105.1"/>
    </source>
</evidence>
<dbReference type="InterPro" id="IPR019795">
    <property type="entry name" value="Globin_bac-like_CS"/>
</dbReference>
<keyword evidence="8" id="KW-1185">Reference proteome</keyword>
<gene>
    <name evidence="7" type="ORF">E6C76_04405</name>
</gene>
<dbReference type="GO" id="GO:0046872">
    <property type="term" value="F:metal ion binding"/>
    <property type="evidence" value="ECO:0007669"/>
    <property type="project" value="UniProtKB-KW"/>
</dbReference>
<dbReference type="Proteomes" id="UP000308430">
    <property type="component" value="Unassembled WGS sequence"/>
</dbReference>
<dbReference type="GO" id="GO:0020037">
    <property type="term" value="F:heme binding"/>
    <property type="evidence" value="ECO:0007669"/>
    <property type="project" value="InterPro"/>
</dbReference>
<reference evidence="7 8" key="1">
    <citation type="submission" date="2019-04" db="EMBL/GenBank/DDBJ databases">
        <title>Azoarcus nasutitermitis sp. nov. isolated from termite nest.</title>
        <authorList>
            <person name="Lin S.-Y."/>
            <person name="Hameed A."/>
            <person name="Hsu Y.-H."/>
            <person name="Young C.-C."/>
        </authorList>
    </citation>
    <scope>NUCLEOTIDE SEQUENCE [LARGE SCALE GENOMIC DNA]</scope>
    <source>
        <strain evidence="7 8">CC-YHH838</strain>
    </source>
</reference>
<dbReference type="InterPro" id="IPR012292">
    <property type="entry name" value="Globin/Proto"/>
</dbReference>
<comment type="similarity">
    <text evidence="6">Belongs to the truncated hemoglobin family. Group II subfamily.</text>
</comment>
<evidence type="ECO:0000256" key="6">
    <source>
        <dbReference type="ARBA" id="ARBA00034496"/>
    </source>
</evidence>
<keyword evidence="4" id="KW-0479">Metal-binding</keyword>
<comment type="cofactor">
    <cofactor evidence="1">
        <name>heme</name>
        <dbReference type="ChEBI" id="CHEBI:30413"/>
    </cofactor>
</comment>
<dbReference type="OrthoDB" id="9790913at2"/>
<dbReference type="GO" id="GO:0019825">
    <property type="term" value="F:oxygen binding"/>
    <property type="evidence" value="ECO:0007669"/>
    <property type="project" value="InterPro"/>
</dbReference>
<comment type="caution">
    <text evidence="7">The sequence shown here is derived from an EMBL/GenBank/DDBJ whole genome shotgun (WGS) entry which is preliminary data.</text>
</comment>
<keyword evidence="3" id="KW-0349">Heme</keyword>
<dbReference type="PROSITE" id="PS01213">
    <property type="entry name" value="GLOBIN_FAM_2"/>
    <property type="match status" value="1"/>
</dbReference>
<organism evidence="7 8">
    <name type="scientific">Pseudothauera nasutitermitis</name>
    <dbReference type="NCBI Taxonomy" id="2565930"/>
    <lineage>
        <taxon>Bacteria</taxon>
        <taxon>Pseudomonadati</taxon>
        <taxon>Pseudomonadota</taxon>
        <taxon>Betaproteobacteria</taxon>
        <taxon>Rhodocyclales</taxon>
        <taxon>Zoogloeaceae</taxon>
        <taxon>Pseudothauera</taxon>
    </lineage>
</organism>
<accession>A0A4S4B1S1</accession>
<dbReference type="PANTHER" id="PTHR47366">
    <property type="entry name" value="TWO-ON-TWO HEMOGLOBIN-3"/>
    <property type="match status" value="1"/>
</dbReference>
<evidence type="ECO:0000313" key="8">
    <source>
        <dbReference type="Proteomes" id="UP000308430"/>
    </source>
</evidence>
<proteinExistence type="inferred from homology"/>
<dbReference type="InterPro" id="IPR009050">
    <property type="entry name" value="Globin-like_sf"/>
</dbReference>
<dbReference type="GO" id="GO:0005344">
    <property type="term" value="F:oxygen carrier activity"/>
    <property type="evidence" value="ECO:0007669"/>
    <property type="project" value="InterPro"/>
</dbReference>
<dbReference type="InterPro" id="IPR044203">
    <property type="entry name" value="GlbO/GLB3-like"/>
</dbReference>
<evidence type="ECO:0000256" key="2">
    <source>
        <dbReference type="ARBA" id="ARBA00022448"/>
    </source>
</evidence>
<keyword evidence="5" id="KW-0408">Iron</keyword>